<keyword evidence="3" id="KW-1185">Reference proteome</keyword>
<dbReference type="SUPFAM" id="SSF52540">
    <property type="entry name" value="P-loop containing nucleoside triphosphate hydrolases"/>
    <property type="match status" value="1"/>
</dbReference>
<evidence type="ECO:0000313" key="3">
    <source>
        <dbReference type="Proteomes" id="UP000468650"/>
    </source>
</evidence>
<dbReference type="PROSITE" id="PS51192">
    <property type="entry name" value="HELICASE_ATP_BIND_1"/>
    <property type="match status" value="1"/>
</dbReference>
<dbReference type="Gene3D" id="3.40.50.300">
    <property type="entry name" value="P-loop containing nucleotide triphosphate hydrolases"/>
    <property type="match status" value="2"/>
</dbReference>
<evidence type="ECO:0000259" key="1">
    <source>
        <dbReference type="PROSITE" id="PS51192"/>
    </source>
</evidence>
<sequence>MEKFPDSIQFKYPWRDYQSRVLAELETHLSDDHLHLIAPPGSGKTILGLEVMLRLNKPTLILAPSIAIRNQWIHRFCELFLQTSEVPDWISHDIKAPKFLTVATYQALHAVYRGLPEEEGDLIESPTAAAHAIDLPKILKARGVQTIIADEAHHLKNAWWKSLMNVKNELDTVIVGLTATPPYDVPYAEWKRYLELNGPVDTEISVPELVAAGDLAPHQDFVYFSEPTESEADELAERKKRIDEFYEEICGDEELLQVIQSHKFFTDAESSHQEIFKNVESYSSMIIYMNHAGVEIEKETLDIIAVKRKEIPDLDLFWMESLLQFFLFGKQEQFDAHEDLQKRIVSRLRKCSALERTSINLVHNKKSDELLNKSITKLDSIGEIVATEHRALGDKLRMVILTDYIRKEFLAKSESNDFLLTKMGVVPIFESLRRSTKNTAKLGVLSGSLVFLPASALPTFEDIASNYASDSISAKTLPFDTDYVSISLTQAVRKNIVHIVTQIFERGEVEVLIGTQALLGEGWDAPSINALILASTIGSYVSSNQMRGRAIRTNPSTPNKTANIWHLVCLDPYDKKGRRRY</sequence>
<dbReference type="PANTHER" id="PTHR47396">
    <property type="entry name" value="TYPE I RESTRICTION ENZYME ECOKI R PROTEIN"/>
    <property type="match status" value="1"/>
</dbReference>
<dbReference type="SMART" id="SM00487">
    <property type="entry name" value="DEXDc"/>
    <property type="match status" value="1"/>
</dbReference>
<dbReference type="GO" id="GO:0005829">
    <property type="term" value="C:cytosol"/>
    <property type="evidence" value="ECO:0007669"/>
    <property type="project" value="TreeGrafter"/>
</dbReference>
<proteinExistence type="predicted"/>
<dbReference type="GO" id="GO:0016787">
    <property type="term" value="F:hydrolase activity"/>
    <property type="evidence" value="ECO:0007669"/>
    <property type="project" value="InterPro"/>
</dbReference>
<dbReference type="EMBL" id="WBVO01000006">
    <property type="protein sequence ID" value="KAB2809970.1"/>
    <property type="molecule type" value="Genomic_DNA"/>
</dbReference>
<organism evidence="2 3">
    <name type="scientific">Phaeocystidibacter luteus</name>
    <dbReference type="NCBI Taxonomy" id="911197"/>
    <lineage>
        <taxon>Bacteria</taxon>
        <taxon>Pseudomonadati</taxon>
        <taxon>Bacteroidota</taxon>
        <taxon>Flavobacteriia</taxon>
        <taxon>Flavobacteriales</taxon>
        <taxon>Phaeocystidibacteraceae</taxon>
        <taxon>Phaeocystidibacter</taxon>
    </lineage>
</organism>
<dbReference type="GO" id="GO:0005524">
    <property type="term" value="F:ATP binding"/>
    <property type="evidence" value="ECO:0007669"/>
    <property type="project" value="InterPro"/>
</dbReference>
<dbReference type="RefSeq" id="WP_151667470.1">
    <property type="nucleotide sequence ID" value="NZ_WBVO01000006.1"/>
</dbReference>
<dbReference type="Proteomes" id="UP000468650">
    <property type="component" value="Unassembled WGS sequence"/>
</dbReference>
<evidence type="ECO:0000313" key="2">
    <source>
        <dbReference type="EMBL" id="KAB2809970.1"/>
    </source>
</evidence>
<accession>A0A6N6RHM5</accession>
<dbReference type="Pfam" id="PF04851">
    <property type="entry name" value="ResIII"/>
    <property type="match status" value="1"/>
</dbReference>
<dbReference type="AlphaFoldDB" id="A0A6N6RHM5"/>
<dbReference type="InterPro" id="IPR027417">
    <property type="entry name" value="P-loop_NTPase"/>
</dbReference>
<dbReference type="OrthoDB" id="9759819at2"/>
<name>A0A6N6RHM5_9FLAO</name>
<protein>
    <recommendedName>
        <fullName evidence="1">Helicase ATP-binding domain-containing protein</fullName>
    </recommendedName>
</protein>
<comment type="caution">
    <text evidence="2">The sequence shown here is derived from an EMBL/GenBank/DDBJ whole genome shotgun (WGS) entry which is preliminary data.</text>
</comment>
<gene>
    <name evidence="2" type="ORF">F8C67_08810</name>
</gene>
<dbReference type="InterPro" id="IPR014001">
    <property type="entry name" value="Helicase_ATP-bd"/>
</dbReference>
<dbReference type="PANTHER" id="PTHR47396:SF1">
    <property type="entry name" value="ATP-DEPENDENT HELICASE IRC3-RELATED"/>
    <property type="match status" value="1"/>
</dbReference>
<dbReference type="CDD" id="cd18785">
    <property type="entry name" value="SF2_C"/>
    <property type="match status" value="1"/>
</dbReference>
<reference evidence="2 3" key="1">
    <citation type="submission" date="2019-09" db="EMBL/GenBank/DDBJ databases">
        <title>Genomes of family Cryomorphaceae.</title>
        <authorList>
            <person name="Bowman J.P."/>
        </authorList>
    </citation>
    <scope>NUCLEOTIDE SEQUENCE [LARGE SCALE GENOMIC DNA]</scope>
    <source>
        <strain evidence="2 3">LMG 25704</strain>
    </source>
</reference>
<dbReference type="InterPro" id="IPR050742">
    <property type="entry name" value="Helicase_Restrict-Modif_Enz"/>
</dbReference>
<dbReference type="GO" id="GO:0003677">
    <property type="term" value="F:DNA binding"/>
    <property type="evidence" value="ECO:0007669"/>
    <property type="project" value="InterPro"/>
</dbReference>
<feature type="domain" description="Helicase ATP-binding" evidence="1">
    <location>
        <begin position="25"/>
        <end position="199"/>
    </location>
</feature>
<dbReference type="InterPro" id="IPR006935">
    <property type="entry name" value="Helicase/UvrB_N"/>
</dbReference>